<gene>
    <name evidence="1" type="ORF">PAXRUDRAFT_169991</name>
</gene>
<evidence type="ECO:0000313" key="1">
    <source>
        <dbReference type="EMBL" id="KIK76446.1"/>
    </source>
</evidence>
<sequence length="161" mass="18112">MYSHSFIHTPFDSKISTTRIDSSAYADHISRTVEAKYRSTCQNHRAINVANASRKNLRVTSIGATACARNGCFVPHSVVDFQKGEQFVQHLIECFLTTDLPFNQMNINYSICQALNHQSKGVPSAILAYDVACQWQIHFMKRVQDRIHLQVPEGTDIVAAV</sequence>
<dbReference type="HOGENOM" id="CLU_003703_4_1_1"/>
<dbReference type="InParanoid" id="A0A0D0CZ11"/>
<reference evidence="1 2" key="1">
    <citation type="submission" date="2014-04" db="EMBL/GenBank/DDBJ databases">
        <authorList>
            <consortium name="DOE Joint Genome Institute"/>
            <person name="Kuo A."/>
            <person name="Kohler A."/>
            <person name="Jargeat P."/>
            <person name="Nagy L.G."/>
            <person name="Floudas D."/>
            <person name="Copeland A."/>
            <person name="Barry K.W."/>
            <person name="Cichocki N."/>
            <person name="Veneault-Fourrey C."/>
            <person name="LaButti K."/>
            <person name="Lindquist E.A."/>
            <person name="Lipzen A."/>
            <person name="Lundell T."/>
            <person name="Morin E."/>
            <person name="Murat C."/>
            <person name="Sun H."/>
            <person name="Tunlid A."/>
            <person name="Henrissat B."/>
            <person name="Grigoriev I.V."/>
            <person name="Hibbett D.S."/>
            <person name="Martin F."/>
            <person name="Nordberg H.P."/>
            <person name="Cantor M.N."/>
            <person name="Hua S.X."/>
        </authorList>
    </citation>
    <scope>NUCLEOTIDE SEQUENCE [LARGE SCALE GENOMIC DNA]</scope>
    <source>
        <strain evidence="1 2">Ve08.2h10</strain>
    </source>
</reference>
<organism evidence="1 2">
    <name type="scientific">Paxillus rubicundulus Ve08.2h10</name>
    <dbReference type="NCBI Taxonomy" id="930991"/>
    <lineage>
        <taxon>Eukaryota</taxon>
        <taxon>Fungi</taxon>
        <taxon>Dikarya</taxon>
        <taxon>Basidiomycota</taxon>
        <taxon>Agaricomycotina</taxon>
        <taxon>Agaricomycetes</taxon>
        <taxon>Agaricomycetidae</taxon>
        <taxon>Boletales</taxon>
        <taxon>Paxilineae</taxon>
        <taxon>Paxillaceae</taxon>
        <taxon>Paxillus</taxon>
    </lineage>
</organism>
<protein>
    <submittedName>
        <fullName evidence="1">Unplaced genomic scaffold scaffold_2666, whole genome shotgun sequence</fullName>
    </submittedName>
</protein>
<reference evidence="2" key="2">
    <citation type="submission" date="2015-01" db="EMBL/GenBank/DDBJ databases">
        <title>Evolutionary Origins and Diversification of the Mycorrhizal Mutualists.</title>
        <authorList>
            <consortium name="DOE Joint Genome Institute"/>
            <consortium name="Mycorrhizal Genomics Consortium"/>
            <person name="Kohler A."/>
            <person name="Kuo A."/>
            <person name="Nagy L.G."/>
            <person name="Floudas D."/>
            <person name="Copeland A."/>
            <person name="Barry K.W."/>
            <person name="Cichocki N."/>
            <person name="Veneault-Fourrey C."/>
            <person name="LaButti K."/>
            <person name="Lindquist E.A."/>
            <person name="Lipzen A."/>
            <person name="Lundell T."/>
            <person name="Morin E."/>
            <person name="Murat C."/>
            <person name="Riley R."/>
            <person name="Ohm R."/>
            <person name="Sun H."/>
            <person name="Tunlid A."/>
            <person name="Henrissat B."/>
            <person name="Grigoriev I.V."/>
            <person name="Hibbett D.S."/>
            <person name="Martin F."/>
        </authorList>
    </citation>
    <scope>NUCLEOTIDE SEQUENCE [LARGE SCALE GENOMIC DNA]</scope>
    <source>
        <strain evidence="2">Ve08.2h10</strain>
    </source>
</reference>
<dbReference type="Proteomes" id="UP000054538">
    <property type="component" value="Unassembled WGS sequence"/>
</dbReference>
<dbReference type="InterPro" id="IPR040521">
    <property type="entry name" value="KDZ"/>
</dbReference>
<evidence type="ECO:0000313" key="2">
    <source>
        <dbReference type="Proteomes" id="UP000054538"/>
    </source>
</evidence>
<dbReference type="OrthoDB" id="3192989at2759"/>
<dbReference type="EMBL" id="KN827488">
    <property type="protein sequence ID" value="KIK76446.1"/>
    <property type="molecule type" value="Genomic_DNA"/>
</dbReference>
<keyword evidence="2" id="KW-1185">Reference proteome</keyword>
<dbReference type="Pfam" id="PF18758">
    <property type="entry name" value="KDZ"/>
    <property type="match status" value="1"/>
</dbReference>
<dbReference type="AlphaFoldDB" id="A0A0D0CZ11"/>
<name>A0A0D0CZ11_9AGAM</name>
<accession>A0A0D0CZ11</accession>
<proteinExistence type="predicted"/>